<proteinExistence type="predicted"/>
<gene>
    <name evidence="1" type="ORF">AVEN_251209_1</name>
</gene>
<dbReference type="EMBL" id="BGPR01015357">
    <property type="protein sequence ID" value="GBN68924.1"/>
    <property type="molecule type" value="Genomic_DNA"/>
</dbReference>
<evidence type="ECO:0000313" key="2">
    <source>
        <dbReference type="Proteomes" id="UP000499080"/>
    </source>
</evidence>
<dbReference type="Proteomes" id="UP000499080">
    <property type="component" value="Unassembled WGS sequence"/>
</dbReference>
<dbReference type="AlphaFoldDB" id="A0A4Y2QZQ3"/>
<name>A0A4Y2QZQ3_ARAVE</name>
<keyword evidence="2" id="KW-1185">Reference proteome</keyword>
<comment type="caution">
    <text evidence="1">The sequence shown here is derived from an EMBL/GenBank/DDBJ whole genome shotgun (WGS) entry which is preliminary data.</text>
</comment>
<protein>
    <submittedName>
        <fullName evidence="1">Uncharacterized protein</fullName>
    </submittedName>
</protein>
<evidence type="ECO:0000313" key="1">
    <source>
        <dbReference type="EMBL" id="GBN68924.1"/>
    </source>
</evidence>
<organism evidence="1 2">
    <name type="scientific">Araneus ventricosus</name>
    <name type="common">Orbweaver spider</name>
    <name type="synonym">Epeira ventricosa</name>
    <dbReference type="NCBI Taxonomy" id="182803"/>
    <lineage>
        <taxon>Eukaryota</taxon>
        <taxon>Metazoa</taxon>
        <taxon>Ecdysozoa</taxon>
        <taxon>Arthropoda</taxon>
        <taxon>Chelicerata</taxon>
        <taxon>Arachnida</taxon>
        <taxon>Araneae</taxon>
        <taxon>Araneomorphae</taxon>
        <taxon>Entelegynae</taxon>
        <taxon>Araneoidea</taxon>
        <taxon>Araneidae</taxon>
        <taxon>Araneus</taxon>
    </lineage>
</organism>
<reference evidence="1 2" key="1">
    <citation type="journal article" date="2019" name="Sci. Rep.">
        <title>Orb-weaving spider Araneus ventricosus genome elucidates the spidroin gene catalogue.</title>
        <authorList>
            <person name="Kono N."/>
            <person name="Nakamura H."/>
            <person name="Ohtoshi R."/>
            <person name="Moran D.A.P."/>
            <person name="Shinohara A."/>
            <person name="Yoshida Y."/>
            <person name="Fujiwara M."/>
            <person name="Mori M."/>
            <person name="Tomita M."/>
            <person name="Arakawa K."/>
        </authorList>
    </citation>
    <scope>NUCLEOTIDE SEQUENCE [LARGE SCALE GENOMIC DNA]</scope>
</reference>
<sequence>MGNAQGNKKYNSLANTFLRDIAANGRTGILVQKLEEEGKYDTKRKVYCVVAKGSETTIATSDDETAPPKSWIIFFPIKFLHFPSILALGFPHCGSKFSSVTLF</sequence>
<accession>A0A4Y2QZQ3</accession>